<evidence type="ECO:0000256" key="9">
    <source>
        <dbReference type="ARBA" id="ARBA00022777"/>
    </source>
</evidence>
<dbReference type="GO" id="GO:0071555">
    <property type="term" value="P:cell wall organization"/>
    <property type="evidence" value="ECO:0007669"/>
    <property type="project" value="InterPro"/>
</dbReference>
<evidence type="ECO:0000313" key="16">
    <source>
        <dbReference type="EMBL" id="OIJ15583.1"/>
    </source>
</evidence>
<keyword evidence="11 14" id="KW-1133">Transmembrane helix</keyword>
<comment type="subcellular location">
    <subcellularLocation>
        <location evidence="2">Cell membrane</location>
        <topology evidence="2">Multi-pass membrane protein</topology>
    </subcellularLocation>
</comment>
<dbReference type="InterPro" id="IPR004358">
    <property type="entry name" value="Sig_transdc_His_kin-like_C"/>
</dbReference>
<proteinExistence type="predicted"/>
<dbReference type="PRINTS" id="PR00344">
    <property type="entry name" value="BCTRLSENSOR"/>
</dbReference>
<dbReference type="EMBL" id="MLQQ01000001">
    <property type="protein sequence ID" value="OIJ15583.1"/>
    <property type="molecule type" value="Genomic_DNA"/>
</dbReference>
<keyword evidence="12" id="KW-0902">Two-component regulatory system</keyword>
<dbReference type="SUPFAM" id="SSF55874">
    <property type="entry name" value="ATPase domain of HSP90 chaperone/DNA topoisomerase II/histidine kinase"/>
    <property type="match status" value="1"/>
</dbReference>
<comment type="catalytic activity">
    <reaction evidence="1">
        <text>ATP + protein L-histidine = ADP + protein N-phospho-L-histidine.</text>
        <dbReference type="EC" id="2.7.13.3"/>
    </reaction>
</comment>
<keyword evidence="4" id="KW-1003">Cell membrane</keyword>
<evidence type="ECO:0000256" key="11">
    <source>
        <dbReference type="ARBA" id="ARBA00022989"/>
    </source>
</evidence>
<keyword evidence="13 14" id="KW-0472">Membrane</keyword>
<dbReference type="SMART" id="SM00387">
    <property type="entry name" value="HATPase_c"/>
    <property type="match status" value="1"/>
</dbReference>
<feature type="transmembrane region" description="Helical" evidence="14">
    <location>
        <begin position="7"/>
        <end position="26"/>
    </location>
</feature>
<dbReference type="Proteomes" id="UP000180098">
    <property type="component" value="Unassembled WGS sequence"/>
</dbReference>
<feature type="transmembrane region" description="Helical" evidence="14">
    <location>
        <begin position="71"/>
        <end position="92"/>
    </location>
</feature>
<dbReference type="PANTHER" id="PTHR43065:SF46">
    <property type="entry name" value="C4-DICARBOXYLATE TRANSPORT SENSOR PROTEIN DCTB"/>
    <property type="match status" value="1"/>
</dbReference>
<keyword evidence="6" id="KW-0808">Transferase</keyword>
<keyword evidence="9" id="KW-0418">Kinase</keyword>
<accession>A0A1S2LTV8</accession>
<sequence length="427" mass="48210">MFTNIEPLLLNVLFLLTFLIFIPMLVERSHDKFSEKQKYWTKVSASFIAIVSCMSFPLILQEGFVFDLRNVAVIISSMYGGIPAAFFAWLVVNAYRLYLGGYGFYSNLMISTFVLISCLFLYPKFHHGSKNRKLLITSLFSTVLGLLVIVVLSLFFSVSISFFIGFIYLLILVITTVGSVYVIEILREDASLKRRVVKAEKMEVVSHLASSISHEVRNPLAVVKGFLQLMDKTELPREKQREFINLSINEINRANDIIKNYLTFAKPALENVRMVDIKEELQTTIEMITPLANMNCVAIESRLDTYMINGDPQLLQQSFLNITKNCIEAMPNSGRLIINTLQGDNEVVVKIADNGKGMSEQQLARIGEPYFTTKGREGTGLGMMVVFQIIEMLKGKITVTSKLDEGTTFLIRFPLANLGRKVPSTQE</sequence>
<gene>
    <name evidence="16" type="ORF">BKP35_00900</name>
</gene>
<protein>
    <recommendedName>
        <fullName evidence="3">histidine kinase</fullName>
        <ecNumber evidence="3">2.7.13.3</ecNumber>
    </recommendedName>
</protein>
<feature type="domain" description="Histidine kinase" evidence="15">
    <location>
        <begin position="211"/>
        <end position="417"/>
    </location>
</feature>
<dbReference type="Pfam" id="PF02518">
    <property type="entry name" value="HATPase_c"/>
    <property type="match status" value="1"/>
</dbReference>
<dbReference type="InterPro" id="IPR005467">
    <property type="entry name" value="His_kinase_dom"/>
</dbReference>
<evidence type="ECO:0000256" key="6">
    <source>
        <dbReference type="ARBA" id="ARBA00022679"/>
    </source>
</evidence>
<keyword evidence="5" id="KW-0597">Phosphoprotein</keyword>
<dbReference type="GO" id="GO:0005524">
    <property type="term" value="F:ATP binding"/>
    <property type="evidence" value="ECO:0007669"/>
    <property type="project" value="UniProtKB-KW"/>
</dbReference>
<dbReference type="AlphaFoldDB" id="A0A1S2LTV8"/>
<evidence type="ECO:0000256" key="7">
    <source>
        <dbReference type="ARBA" id="ARBA00022692"/>
    </source>
</evidence>
<dbReference type="InterPro" id="IPR036097">
    <property type="entry name" value="HisK_dim/P_sf"/>
</dbReference>
<evidence type="ECO:0000256" key="10">
    <source>
        <dbReference type="ARBA" id="ARBA00022840"/>
    </source>
</evidence>
<dbReference type="EC" id="2.7.13.3" evidence="3"/>
<keyword evidence="10" id="KW-0067">ATP-binding</keyword>
<feature type="transmembrane region" description="Helical" evidence="14">
    <location>
        <begin position="134"/>
        <end position="156"/>
    </location>
</feature>
<dbReference type="InterPro" id="IPR036890">
    <property type="entry name" value="HATPase_C_sf"/>
</dbReference>
<evidence type="ECO:0000256" key="2">
    <source>
        <dbReference type="ARBA" id="ARBA00004651"/>
    </source>
</evidence>
<feature type="transmembrane region" description="Helical" evidence="14">
    <location>
        <begin position="162"/>
        <end position="186"/>
    </location>
</feature>
<evidence type="ECO:0000256" key="12">
    <source>
        <dbReference type="ARBA" id="ARBA00023012"/>
    </source>
</evidence>
<evidence type="ECO:0000256" key="4">
    <source>
        <dbReference type="ARBA" id="ARBA00022475"/>
    </source>
</evidence>
<comment type="caution">
    <text evidence="16">The sequence shown here is derived from an EMBL/GenBank/DDBJ whole genome shotgun (WGS) entry which is preliminary data.</text>
</comment>
<dbReference type="Gene3D" id="1.10.287.130">
    <property type="match status" value="1"/>
</dbReference>
<feature type="transmembrane region" description="Helical" evidence="14">
    <location>
        <begin position="38"/>
        <end position="59"/>
    </location>
</feature>
<dbReference type="InterPro" id="IPR003594">
    <property type="entry name" value="HATPase_dom"/>
</dbReference>
<evidence type="ECO:0000256" key="5">
    <source>
        <dbReference type="ARBA" id="ARBA00022553"/>
    </source>
</evidence>
<evidence type="ECO:0000256" key="14">
    <source>
        <dbReference type="SAM" id="Phobius"/>
    </source>
</evidence>
<dbReference type="Gene3D" id="3.30.565.10">
    <property type="entry name" value="Histidine kinase-like ATPase, C-terminal domain"/>
    <property type="match status" value="1"/>
</dbReference>
<evidence type="ECO:0000256" key="1">
    <source>
        <dbReference type="ARBA" id="ARBA00000085"/>
    </source>
</evidence>
<evidence type="ECO:0000313" key="17">
    <source>
        <dbReference type="Proteomes" id="UP000180098"/>
    </source>
</evidence>
<name>A0A1S2LTV8_9BACI</name>
<dbReference type="InterPro" id="IPR003661">
    <property type="entry name" value="HisK_dim/P_dom"/>
</dbReference>
<evidence type="ECO:0000256" key="8">
    <source>
        <dbReference type="ARBA" id="ARBA00022741"/>
    </source>
</evidence>
<feature type="transmembrane region" description="Helical" evidence="14">
    <location>
        <begin position="104"/>
        <end position="122"/>
    </location>
</feature>
<dbReference type="SUPFAM" id="SSF47384">
    <property type="entry name" value="Homodimeric domain of signal transducing histidine kinase"/>
    <property type="match status" value="1"/>
</dbReference>
<evidence type="ECO:0000259" key="15">
    <source>
        <dbReference type="PROSITE" id="PS50109"/>
    </source>
</evidence>
<dbReference type="GO" id="GO:0000155">
    <property type="term" value="F:phosphorelay sensor kinase activity"/>
    <property type="evidence" value="ECO:0007669"/>
    <property type="project" value="InterPro"/>
</dbReference>
<dbReference type="GO" id="GO:0005886">
    <property type="term" value="C:plasma membrane"/>
    <property type="evidence" value="ECO:0007669"/>
    <property type="project" value="UniProtKB-SubCell"/>
</dbReference>
<dbReference type="PROSITE" id="PS50109">
    <property type="entry name" value="HIS_KIN"/>
    <property type="match status" value="1"/>
</dbReference>
<dbReference type="Pfam" id="PF07694">
    <property type="entry name" value="5TM-5TMR_LYT"/>
    <property type="match status" value="1"/>
</dbReference>
<dbReference type="RefSeq" id="WP_071311508.1">
    <property type="nucleotide sequence ID" value="NZ_MLQQ01000001.1"/>
</dbReference>
<dbReference type="CDD" id="cd00082">
    <property type="entry name" value="HisKA"/>
    <property type="match status" value="1"/>
</dbReference>
<keyword evidence="7 14" id="KW-0812">Transmembrane</keyword>
<reference evidence="16 17" key="1">
    <citation type="submission" date="2016-10" db="EMBL/GenBank/DDBJ databases">
        <title>Draft genome sequences of four alkaliphilic bacteria belonging to the Anaerobacillus genus.</title>
        <authorList>
            <person name="Bassil N.M."/>
            <person name="Lloyd J.R."/>
        </authorList>
    </citation>
    <scope>NUCLEOTIDE SEQUENCE [LARGE SCALE GENOMIC DNA]</scope>
    <source>
        <strain evidence="16 17">DSM 15340</strain>
    </source>
</reference>
<evidence type="ECO:0000256" key="3">
    <source>
        <dbReference type="ARBA" id="ARBA00012438"/>
    </source>
</evidence>
<keyword evidence="17" id="KW-1185">Reference proteome</keyword>
<dbReference type="Pfam" id="PF00512">
    <property type="entry name" value="HisKA"/>
    <property type="match status" value="1"/>
</dbReference>
<evidence type="ECO:0000256" key="13">
    <source>
        <dbReference type="ARBA" id="ARBA00023136"/>
    </source>
</evidence>
<dbReference type="SMART" id="SM00388">
    <property type="entry name" value="HisKA"/>
    <property type="match status" value="1"/>
</dbReference>
<dbReference type="PANTHER" id="PTHR43065">
    <property type="entry name" value="SENSOR HISTIDINE KINASE"/>
    <property type="match status" value="1"/>
</dbReference>
<keyword evidence="8" id="KW-0547">Nucleotide-binding</keyword>
<organism evidence="16 17">
    <name type="scientific">Anaerobacillus arseniciselenatis</name>
    <dbReference type="NCBI Taxonomy" id="85682"/>
    <lineage>
        <taxon>Bacteria</taxon>
        <taxon>Bacillati</taxon>
        <taxon>Bacillota</taxon>
        <taxon>Bacilli</taxon>
        <taxon>Bacillales</taxon>
        <taxon>Bacillaceae</taxon>
        <taxon>Anaerobacillus</taxon>
    </lineage>
</organism>
<dbReference type="InterPro" id="IPR011620">
    <property type="entry name" value="Sig_transdc_His_kinase_LytS_TM"/>
</dbReference>